<keyword evidence="5" id="KW-1185">Reference proteome</keyword>
<evidence type="ECO:0000313" key="4">
    <source>
        <dbReference type="EMBL" id="EAR11428.1"/>
    </source>
</evidence>
<evidence type="ECO:0000259" key="3">
    <source>
        <dbReference type="PROSITE" id="PS51173"/>
    </source>
</evidence>
<dbReference type="EMBL" id="AAOE01000001">
    <property type="protein sequence ID" value="EAR11428.1"/>
    <property type="molecule type" value="Genomic_DNA"/>
</dbReference>
<gene>
    <name evidence="4" type="ORF">MED297_21112</name>
</gene>
<dbReference type="GO" id="GO:0005975">
    <property type="term" value="P:carbohydrate metabolic process"/>
    <property type="evidence" value="ECO:0007669"/>
    <property type="project" value="InterPro"/>
</dbReference>
<proteinExistence type="predicted"/>
<comment type="caution">
    <text evidence="4">The sequence shown here is derived from an EMBL/GenBank/DDBJ whole genome shotgun (WGS) entry which is preliminary data.</text>
</comment>
<organism evidence="4 5">
    <name type="scientific">Reinekea blandensis MED297</name>
    <dbReference type="NCBI Taxonomy" id="314283"/>
    <lineage>
        <taxon>Bacteria</taxon>
        <taxon>Pseudomonadati</taxon>
        <taxon>Pseudomonadota</taxon>
        <taxon>Gammaproteobacteria</taxon>
        <taxon>Oceanospirillales</taxon>
        <taxon>Saccharospirillaceae</taxon>
        <taxon>Reinekea</taxon>
    </lineage>
</organism>
<dbReference type="SMART" id="SM00089">
    <property type="entry name" value="PKD"/>
    <property type="match status" value="1"/>
</dbReference>
<dbReference type="InterPro" id="IPR051024">
    <property type="entry name" value="GlcNAc_Chitin_IntDeg"/>
</dbReference>
<protein>
    <submittedName>
        <fullName evidence="4">Putative chitin/cellulose binding protein</fullName>
    </submittedName>
</protein>
<name>A4B9X7_9GAMM</name>
<dbReference type="Gene3D" id="2.60.40.10">
    <property type="entry name" value="Immunoglobulins"/>
    <property type="match status" value="1"/>
</dbReference>
<dbReference type="SUPFAM" id="SSF81296">
    <property type="entry name" value="E set domains"/>
    <property type="match status" value="1"/>
</dbReference>
<feature type="domain" description="PKD" evidence="2">
    <location>
        <begin position="306"/>
        <end position="386"/>
    </location>
</feature>
<dbReference type="Proteomes" id="UP000005953">
    <property type="component" value="Unassembled WGS sequence"/>
</dbReference>
<accession>A4B9X7</accession>
<dbReference type="SMART" id="SM00637">
    <property type="entry name" value="CBD_II"/>
    <property type="match status" value="1"/>
</dbReference>
<feature type="domain" description="CBM2" evidence="3">
    <location>
        <begin position="389"/>
        <end position="491"/>
    </location>
</feature>
<dbReference type="CDD" id="cd00146">
    <property type="entry name" value="PKD"/>
    <property type="match status" value="1"/>
</dbReference>
<dbReference type="Pfam" id="PF17963">
    <property type="entry name" value="Big_9"/>
    <property type="match status" value="1"/>
</dbReference>
<evidence type="ECO:0000256" key="1">
    <source>
        <dbReference type="ARBA" id="ARBA00022729"/>
    </source>
</evidence>
<sequence>MFSLTSIAYGHGLMVDPPARNAVCGLNEKPDQASSEACLDAFANDSNGGYQFMSVLTHAEGRAKVTPLPDNVCGFDSETWNGGQTPWDVATHWPASSAKAGPMDITWDIQWGPHFDDTKEFHYWITKPDFVFDPNTPLSWDDFESEPFCAEGYDDSQPNANPNVVADKSGATFTTSCDVPERNGHHVIYGEWGRNQWTYERFHGCIDLAFGDSNATPPTATPLNLTVEQDNSVAVQLIGSDADGSVVSYNLESLPLHGTLTGADDQWTYTPDAGFFGADSFQYWVSDNDGLNSGLATVSITVNRTGNAAPTAAFTVDATNLSIALDASASSDPDNDLLSYEWTFGDGNSATGAQVSHTYAESGQYPITLTVSDGSLTSSLEQMVSVNGSTSEGAVCEYVVSNEWAGGFVAEIRILNTGTEAINGWEVEWAYSNNTDISNGWSANLSGDNPYTATAMSWNSNIAPGDQVSFGFQGTFSGQNERPEVTGELCQ</sequence>
<dbReference type="GO" id="GO:0004553">
    <property type="term" value="F:hydrolase activity, hydrolyzing O-glycosyl compounds"/>
    <property type="evidence" value="ECO:0007669"/>
    <property type="project" value="InterPro"/>
</dbReference>
<dbReference type="PROSITE" id="PS50093">
    <property type="entry name" value="PKD"/>
    <property type="match status" value="1"/>
</dbReference>
<reference evidence="4 5" key="1">
    <citation type="submission" date="2006-02" db="EMBL/GenBank/DDBJ databases">
        <authorList>
            <person name="Pinhassi J."/>
            <person name="Pedros-Alio C."/>
            <person name="Ferriera S."/>
            <person name="Johnson J."/>
            <person name="Kravitz S."/>
            <person name="Halpern A."/>
            <person name="Remington K."/>
            <person name="Beeson K."/>
            <person name="Tran B."/>
            <person name="Rogers Y.-H."/>
            <person name="Friedman R."/>
            <person name="Venter J.C."/>
        </authorList>
    </citation>
    <scope>NUCLEOTIDE SEQUENCE [LARGE SCALE GENOMIC DNA]</scope>
    <source>
        <strain evidence="4 5">MED297</strain>
    </source>
</reference>
<keyword evidence="1" id="KW-0732">Signal</keyword>
<dbReference type="Pfam" id="PF03067">
    <property type="entry name" value="LPMO_10"/>
    <property type="match status" value="1"/>
</dbReference>
<dbReference type="InterPro" id="IPR022409">
    <property type="entry name" value="PKD/Chitinase_dom"/>
</dbReference>
<dbReference type="Gene3D" id="2.60.40.290">
    <property type="match status" value="1"/>
</dbReference>
<dbReference type="InterPro" id="IPR004302">
    <property type="entry name" value="Cellulose/chitin-bd_N"/>
</dbReference>
<dbReference type="PANTHER" id="PTHR34823:SF1">
    <property type="entry name" value="CHITIN-BINDING TYPE-4 DOMAIN-CONTAINING PROTEIN"/>
    <property type="match status" value="1"/>
</dbReference>
<evidence type="ECO:0000259" key="2">
    <source>
        <dbReference type="PROSITE" id="PS50093"/>
    </source>
</evidence>
<dbReference type="GO" id="GO:0030247">
    <property type="term" value="F:polysaccharide binding"/>
    <property type="evidence" value="ECO:0007669"/>
    <property type="project" value="UniProtKB-UniRule"/>
</dbReference>
<dbReference type="InterPro" id="IPR001919">
    <property type="entry name" value="CBD2"/>
</dbReference>
<dbReference type="InterPro" id="IPR035986">
    <property type="entry name" value="PKD_dom_sf"/>
</dbReference>
<dbReference type="CDD" id="cd21177">
    <property type="entry name" value="LPMO_AA10"/>
    <property type="match status" value="1"/>
</dbReference>
<dbReference type="InterPro" id="IPR000601">
    <property type="entry name" value="PKD_dom"/>
</dbReference>
<dbReference type="Gene3D" id="2.60.40.3440">
    <property type="match status" value="1"/>
</dbReference>
<dbReference type="SUPFAM" id="SSF49384">
    <property type="entry name" value="Carbohydrate-binding domain"/>
    <property type="match status" value="1"/>
</dbReference>
<dbReference type="InterPro" id="IPR008965">
    <property type="entry name" value="CBM2/CBM3_carb-bd_dom_sf"/>
</dbReference>
<dbReference type="HOGENOM" id="CLU_036068_0_0_6"/>
<dbReference type="SUPFAM" id="SSF49299">
    <property type="entry name" value="PKD domain"/>
    <property type="match status" value="1"/>
</dbReference>
<dbReference type="Gene3D" id="2.70.50.50">
    <property type="entry name" value="chitin-binding protein cbp21"/>
    <property type="match status" value="1"/>
</dbReference>
<dbReference type="PROSITE" id="PS51173">
    <property type="entry name" value="CBM2"/>
    <property type="match status" value="1"/>
</dbReference>
<dbReference type="AlphaFoldDB" id="A4B9X7"/>
<evidence type="ECO:0000313" key="5">
    <source>
        <dbReference type="Proteomes" id="UP000005953"/>
    </source>
</evidence>
<dbReference type="InterPro" id="IPR013783">
    <property type="entry name" value="Ig-like_fold"/>
</dbReference>
<dbReference type="PANTHER" id="PTHR34823">
    <property type="entry name" value="GLCNAC-BINDING PROTEIN A"/>
    <property type="match status" value="1"/>
</dbReference>
<dbReference type="Pfam" id="PF18911">
    <property type="entry name" value="PKD_4"/>
    <property type="match status" value="1"/>
</dbReference>
<dbReference type="InterPro" id="IPR014756">
    <property type="entry name" value="Ig_E-set"/>
</dbReference>
<dbReference type="InterPro" id="IPR012291">
    <property type="entry name" value="CBM2_carb-bd_dom_sf"/>
</dbReference>
<dbReference type="STRING" id="314283.MED297_21112"/>
<dbReference type="Pfam" id="PF00553">
    <property type="entry name" value="CBM_2"/>
    <property type="match status" value="1"/>
</dbReference>